<dbReference type="PANTHER" id="PTHR28032">
    <property type="entry name" value="FI02826P"/>
    <property type="match status" value="1"/>
</dbReference>
<keyword evidence="11" id="KW-0261">Viral envelope protein</keyword>
<dbReference type="InterPro" id="IPR013868">
    <property type="entry name" value="Cut8/Sts1_fam"/>
</dbReference>
<dbReference type="PANTHER" id="PTHR28032:SF1">
    <property type="entry name" value="FI02826P"/>
    <property type="match status" value="1"/>
</dbReference>
<evidence type="ECO:0000313" key="11">
    <source>
        <dbReference type="EMBL" id="GAP84609.1"/>
    </source>
</evidence>
<evidence type="ECO:0000256" key="1">
    <source>
        <dbReference type="ARBA" id="ARBA00006199"/>
    </source>
</evidence>
<dbReference type="OMA" id="DYTPHFL"/>
<feature type="compositionally biased region" description="Low complexity" evidence="10">
    <location>
        <begin position="50"/>
        <end position="63"/>
    </location>
</feature>
<dbReference type="Pfam" id="PF08559">
    <property type="entry name" value="Cut8"/>
    <property type="match status" value="1"/>
</dbReference>
<evidence type="ECO:0000256" key="6">
    <source>
        <dbReference type="ARBA" id="ARBA00022927"/>
    </source>
</evidence>
<evidence type="ECO:0000256" key="3">
    <source>
        <dbReference type="ARBA" id="ARBA00016204"/>
    </source>
</evidence>
<sequence>MDVLVSPKPSFFHHAHDTNRRSPTRSMSPFHNAVPGHRKRKADEDFDEMSVSPSSSPAVQARQLVRPAKRARASDTTGRPLSLPRLLETLDITQLRTVLQTICERQPEIGEEVAKGAPRPTVECALQVLDEYHAKLQVAFPYGGSTSDYTYFRVKQPLLALIDALTDFTLQYLPPNETQAAVSLQFLDGATKIVHSLPEWESQGYRHHKENAYDEISRAWALVIGEASKKGAGFVLHSDGWDQTLAKHNQQSGGRLHTAMSAMAENVGWVGGDPNNGMPATSSTPNSILEQLVAGSYGSSVRVGPW</sequence>
<comment type="subunit">
    <text evidence="2 9">Binds the proteasome.</text>
</comment>
<evidence type="ECO:0000256" key="10">
    <source>
        <dbReference type="SAM" id="MobiDB-lite"/>
    </source>
</evidence>
<organism evidence="11">
    <name type="scientific">Rosellinia necatrix</name>
    <name type="common">White root-rot fungus</name>
    <dbReference type="NCBI Taxonomy" id="77044"/>
    <lineage>
        <taxon>Eukaryota</taxon>
        <taxon>Fungi</taxon>
        <taxon>Dikarya</taxon>
        <taxon>Ascomycota</taxon>
        <taxon>Pezizomycotina</taxon>
        <taxon>Sordariomycetes</taxon>
        <taxon>Xylariomycetidae</taxon>
        <taxon>Xylariales</taxon>
        <taxon>Xylariaceae</taxon>
        <taxon>Rosellinia</taxon>
    </lineage>
</organism>
<dbReference type="GO" id="GO:0071630">
    <property type="term" value="P:nuclear protein quality control by the ubiquitin-proteasome system"/>
    <property type="evidence" value="ECO:0007669"/>
    <property type="project" value="UniProtKB-UniRule"/>
</dbReference>
<keyword evidence="11" id="KW-0946">Virion</keyword>
<dbReference type="GO" id="GO:0015031">
    <property type="term" value="P:protein transport"/>
    <property type="evidence" value="ECO:0007669"/>
    <property type="project" value="UniProtKB-UniRule"/>
</dbReference>
<dbReference type="FunFam" id="1.20.58.1590:FF:000001">
    <property type="entry name" value="Tethering factor for nuclear proteasome STS1"/>
    <property type="match status" value="1"/>
</dbReference>
<dbReference type="GO" id="GO:0031144">
    <property type="term" value="P:proteasome localization"/>
    <property type="evidence" value="ECO:0007669"/>
    <property type="project" value="UniProtKB-UniRule"/>
</dbReference>
<dbReference type="GO" id="GO:0005737">
    <property type="term" value="C:cytoplasm"/>
    <property type="evidence" value="ECO:0007669"/>
    <property type="project" value="UniProtKB-SubCell"/>
</dbReference>
<dbReference type="AlphaFoldDB" id="A0A1S7UNH8"/>
<dbReference type="GO" id="GO:0031965">
    <property type="term" value="C:nuclear membrane"/>
    <property type="evidence" value="ECO:0007669"/>
    <property type="project" value="TreeGrafter"/>
</dbReference>
<dbReference type="EMBL" id="DF977456">
    <property type="protein sequence ID" value="GAP84609.1"/>
    <property type="molecule type" value="Genomic_DNA"/>
</dbReference>
<evidence type="ECO:0000256" key="4">
    <source>
        <dbReference type="ARBA" id="ARBA00022448"/>
    </source>
</evidence>
<dbReference type="OrthoDB" id="10061064at2759"/>
<comment type="subcellular location">
    <subcellularLocation>
        <location evidence="9">Cytoplasm</location>
    </subcellularLocation>
    <subcellularLocation>
        <location evidence="9">Nucleus</location>
    </subcellularLocation>
</comment>
<evidence type="ECO:0000313" key="12">
    <source>
        <dbReference type="Proteomes" id="UP000054516"/>
    </source>
</evidence>
<dbReference type="InterPro" id="IPR038422">
    <property type="entry name" value="Cut8/Sts1_sf"/>
</dbReference>
<reference evidence="11" key="1">
    <citation type="submission" date="2016-03" db="EMBL/GenBank/DDBJ databases">
        <title>Draft genome sequence of Rosellinia necatrix.</title>
        <authorList>
            <person name="Kanematsu S."/>
        </authorList>
    </citation>
    <scope>NUCLEOTIDE SEQUENCE [LARGE SCALE GENOMIC DNA]</scope>
    <source>
        <strain evidence="11">W97</strain>
    </source>
</reference>
<keyword evidence="12" id="KW-1185">Reference proteome</keyword>
<gene>
    <name evidence="11" type="ORF">SAMD00023353_1101380</name>
</gene>
<feature type="region of interest" description="Disordered" evidence="10">
    <location>
        <begin position="1"/>
        <end position="80"/>
    </location>
</feature>
<evidence type="ECO:0000256" key="7">
    <source>
        <dbReference type="ARBA" id="ARBA00023242"/>
    </source>
</evidence>
<evidence type="ECO:0000256" key="2">
    <source>
        <dbReference type="ARBA" id="ARBA00011464"/>
    </source>
</evidence>
<keyword evidence="5 9" id="KW-0963">Cytoplasm</keyword>
<evidence type="ECO:0000256" key="8">
    <source>
        <dbReference type="ARBA" id="ARBA00025651"/>
    </source>
</evidence>
<dbReference type="STRING" id="77044.A0A1S7UNH8"/>
<keyword evidence="4 9" id="KW-0813">Transport</keyword>
<dbReference type="GO" id="GO:0070628">
    <property type="term" value="F:proteasome binding"/>
    <property type="evidence" value="ECO:0007669"/>
    <property type="project" value="TreeGrafter"/>
</dbReference>
<keyword evidence="7 9" id="KW-0539">Nucleus</keyword>
<dbReference type="Gene3D" id="1.20.58.1590">
    <property type="entry name" value="Tethering factor for nuclear proteasome Cut8/Sts1"/>
    <property type="match status" value="1"/>
</dbReference>
<name>A0A1S7UNH8_ROSNE</name>
<evidence type="ECO:0000256" key="9">
    <source>
        <dbReference type="RuleBase" id="RU368013"/>
    </source>
</evidence>
<keyword evidence="6 9" id="KW-0653">Protein transport</keyword>
<comment type="similarity">
    <text evidence="1 9">Belongs to the cut8/STS1 family.</text>
</comment>
<proteinExistence type="inferred from homology"/>
<evidence type="ECO:0000256" key="5">
    <source>
        <dbReference type="ARBA" id="ARBA00022490"/>
    </source>
</evidence>
<comment type="function">
    <text evidence="8 9">Involved in ubiquitin-mediated protein degradation. Regulatory factor in the ubiquitin/proteasome pathway that controls the turnover of proteasome substrates. Targets proteasomes to the nucleus and facilitates the degradation of nuclear proteins.</text>
</comment>
<dbReference type="Proteomes" id="UP000054516">
    <property type="component" value="Unassembled WGS sequence"/>
</dbReference>
<accession>A0A1S7UNH8</accession>
<protein>
    <recommendedName>
        <fullName evidence="3 9">Tethering factor for nuclear proteasome STS1</fullName>
    </recommendedName>
</protein>